<accession>A0A1X7T989</accession>
<dbReference type="EnsemblMetazoa" id="Aqu2.1.11102_001">
    <property type="protein sequence ID" value="Aqu2.1.11102_001"/>
    <property type="gene ID" value="Aqu2.1.11102"/>
</dbReference>
<dbReference type="InParanoid" id="A0A1X7T989"/>
<proteinExistence type="predicted"/>
<dbReference type="AlphaFoldDB" id="A0A1X7T989"/>
<sequence length="48" mass="5974">IMKKFRQLLIRLLQRLKSLSIKWFCRRPRMMDRLGLRSITFLYYIIAS</sequence>
<protein>
    <submittedName>
        <fullName evidence="1">Uncharacterized protein</fullName>
    </submittedName>
</protein>
<reference evidence="1" key="1">
    <citation type="submission" date="2017-05" db="UniProtKB">
        <authorList>
            <consortium name="EnsemblMetazoa"/>
        </authorList>
    </citation>
    <scope>IDENTIFICATION</scope>
</reference>
<organism evidence="1">
    <name type="scientific">Amphimedon queenslandica</name>
    <name type="common">Sponge</name>
    <dbReference type="NCBI Taxonomy" id="400682"/>
    <lineage>
        <taxon>Eukaryota</taxon>
        <taxon>Metazoa</taxon>
        <taxon>Porifera</taxon>
        <taxon>Demospongiae</taxon>
        <taxon>Heteroscleromorpha</taxon>
        <taxon>Haplosclerida</taxon>
        <taxon>Niphatidae</taxon>
        <taxon>Amphimedon</taxon>
    </lineage>
</organism>
<name>A0A1X7T989_AMPQE</name>
<evidence type="ECO:0000313" key="1">
    <source>
        <dbReference type="EnsemblMetazoa" id="Aqu2.1.11102_001"/>
    </source>
</evidence>